<sequence length="103" mass="11458">MYSQLPARVKKIQLNHNLKKLPEMAVKIRRKQLKKPGSASLSTPPNNDSDGTVDPLTRPSHDQDQDQDPEAQVGLAEKLVPARKRFLHRLAAGFMPFALPPIG</sequence>
<keyword evidence="3" id="KW-1185">Reference proteome</keyword>
<accession>A0A167SQU4</accession>
<proteinExistence type="predicted"/>
<evidence type="ECO:0000256" key="1">
    <source>
        <dbReference type="SAM" id="MobiDB-lite"/>
    </source>
</evidence>
<feature type="compositionally biased region" description="Polar residues" evidence="1">
    <location>
        <begin position="39"/>
        <end position="50"/>
    </location>
</feature>
<name>A0A167SQU4_9AGAM</name>
<evidence type="ECO:0000313" key="3">
    <source>
        <dbReference type="Proteomes" id="UP000076532"/>
    </source>
</evidence>
<evidence type="ECO:0000313" key="2">
    <source>
        <dbReference type="EMBL" id="KZP02151.1"/>
    </source>
</evidence>
<dbReference type="EMBL" id="KV418916">
    <property type="protein sequence ID" value="KZP02151.1"/>
    <property type="molecule type" value="Genomic_DNA"/>
</dbReference>
<dbReference type="AlphaFoldDB" id="A0A167SQU4"/>
<reference evidence="2 3" key="1">
    <citation type="journal article" date="2016" name="Mol. Biol. Evol.">
        <title>Comparative Genomics of Early-Diverging Mushroom-Forming Fungi Provides Insights into the Origins of Lignocellulose Decay Capabilities.</title>
        <authorList>
            <person name="Nagy L.G."/>
            <person name="Riley R."/>
            <person name="Tritt A."/>
            <person name="Adam C."/>
            <person name="Daum C."/>
            <person name="Floudas D."/>
            <person name="Sun H."/>
            <person name="Yadav J.S."/>
            <person name="Pangilinan J."/>
            <person name="Larsson K.H."/>
            <person name="Matsuura K."/>
            <person name="Barry K."/>
            <person name="Labutti K."/>
            <person name="Kuo R."/>
            <person name="Ohm R.A."/>
            <person name="Bhattacharya S.S."/>
            <person name="Shirouzu T."/>
            <person name="Yoshinaga Y."/>
            <person name="Martin F.M."/>
            <person name="Grigoriev I.V."/>
            <person name="Hibbett D.S."/>
        </authorList>
    </citation>
    <scope>NUCLEOTIDE SEQUENCE [LARGE SCALE GENOMIC DNA]</scope>
    <source>
        <strain evidence="2 3">CBS 109695</strain>
    </source>
</reference>
<dbReference type="OrthoDB" id="1076608at2759"/>
<organism evidence="2 3">
    <name type="scientific">Athelia psychrophila</name>
    <dbReference type="NCBI Taxonomy" id="1759441"/>
    <lineage>
        <taxon>Eukaryota</taxon>
        <taxon>Fungi</taxon>
        <taxon>Dikarya</taxon>
        <taxon>Basidiomycota</taxon>
        <taxon>Agaricomycotina</taxon>
        <taxon>Agaricomycetes</taxon>
        <taxon>Agaricomycetidae</taxon>
        <taxon>Atheliales</taxon>
        <taxon>Atheliaceae</taxon>
        <taxon>Athelia</taxon>
    </lineage>
</organism>
<gene>
    <name evidence="2" type="ORF">FIBSPDRAFT_970377</name>
</gene>
<dbReference type="Proteomes" id="UP000076532">
    <property type="component" value="Unassembled WGS sequence"/>
</dbReference>
<feature type="region of interest" description="Disordered" evidence="1">
    <location>
        <begin position="30"/>
        <end position="76"/>
    </location>
</feature>
<protein>
    <submittedName>
        <fullName evidence="2">Uncharacterized protein</fullName>
    </submittedName>
</protein>